<dbReference type="SUPFAM" id="SSF54001">
    <property type="entry name" value="Cysteine proteinases"/>
    <property type="match status" value="1"/>
</dbReference>
<dbReference type="PANTHER" id="PTHR12411">
    <property type="entry name" value="CYSTEINE PROTEASE FAMILY C1-RELATED"/>
    <property type="match status" value="1"/>
</dbReference>
<evidence type="ECO:0000259" key="4">
    <source>
        <dbReference type="SMART" id="SM00645"/>
    </source>
</evidence>
<keyword evidence="3" id="KW-0732">Signal</keyword>
<dbReference type="EMBL" id="HBGN01019877">
    <property type="protein sequence ID" value="CAD9333144.1"/>
    <property type="molecule type" value="Transcribed_RNA"/>
</dbReference>
<evidence type="ECO:0000256" key="3">
    <source>
        <dbReference type="SAM" id="SignalP"/>
    </source>
</evidence>
<dbReference type="InterPro" id="IPR000668">
    <property type="entry name" value="Peptidase_C1A_C"/>
</dbReference>
<accession>A0A6U3XHQ3</accession>
<proteinExistence type="inferred from homology"/>
<feature type="domain" description="Peptidase C1A papain C-terminal" evidence="4">
    <location>
        <begin position="52"/>
        <end position="308"/>
    </location>
</feature>
<reference evidence="5" key="1">
    <citation type="submission" date="2021-01" db="EMBL/GenBank/DDBJ databases">
        <authorList>
            <person name="Corre E."/>
            <person name="Pelletier E."/>
            <person name="Niang G."/>
            <person name="Scheremetjew M."/>
            <person name="Finn R."/>
            <person name="Kale V."/>
            <person name="Holt S."/>
            <person name="Cochrane G."/>
            <person name="Meng A."/>
            <person name="Brown T."/>
            <person name="Cohen L."/>
        </authorList>
    </citation>
    <scope>NUCLEOTIDE SEQUENCE</scope>
    <source>
        <strain evidence="5">Pop2</strain>
    </source>
</reference>
<sequence length="349" mass="38365">MILARSLALAIVASTATITTALDSEFKLMEGHTVREDYSSALPYTYIKEEDLPESFTWADVDGISYLTRSRNQHIPQYCGSCWGHGALSSLADRIKIARKGEGEDIDLSIQFILNCGKHIAGSCWGGSHSGAYHFIKEKGYVPFESCMPYMACSSDSSEGFCKHVDTSCSAVNTCRTCNTFSDYGGTCAEIDVFPNATIAEYGTYGIFTFGKVHKIKAEIFARGPVAAGINAEPLIHYDGDIIQDDSFFHKLVNHVVSIVGWEKDEETGIEYWIIRNSWGQYTGNMGYVRVELGKNTLGIESEIAWATPASWTVKNKPCDEDGSNCGSAFSAQEYVDPSSDIQAVMNRL</sequence>
<dbReference type="FunFam" id="3.90.70.10:FF:000117">
    <property type="entry name" value="Probable papain cysteine protease"/>
    <property type="match status" value="1"/>
</dbReference>
<dbReference type="SMART" id="SM00645">
    <property type="entry name" value="Pept_C1"/>
    <property type="match status" value="1"/>
</dbReference>
<evidence type="ECO:0000256" key="1">
    <source>
        <dbReference type="ARBA" id="ARBA00008455"/>
    </source>
</evidence>
<feature type="chain" id="PRO_5030160258" description="Peptidase C1A papain C-terminal domain-containing protein" evidence="3">
    <location>
        <begin position="22"/>
        <end position="349"/>
    </location>
</feature>
<dbReference type="AlphaFoldDB" id="A0A6U3XHQ3"/>
<feature type="signal peptide" evidence="3">
    <location>
        <begin position="1"/>
        <end position="21"/>
    </location>
</feature>
<dbReference type="Pfam" id="PF00112">
    <property type="entry name" value="Peptidase_C1"/>
    <property type="match status" value="1"/>
</dbReference>
<dbReference type="GO" id="GO:0006508">
    <property type="term" value="P:proteolysis"/>
    <property type="evidence" value="ECO:0007669"/>
    <property type="project" value="InterPro"/>
</dbReference>
<name>A0A6U3XHQ3_9STRA</name>
<dbReference type="Gene3D" id="3.90.70.10">
    <property type="entry name" value="Cysteine proteinases"/>
    <property type="match status" value="1"/>
</dbReference>
<dbReference type="InterPro" id="IPR038765">
    <property type="entry name" value="Papain-like_cys_pep_sf"/>
</dbReference>
<organism evidence="5">
    <name type="scientific">Ditylum brightwellii</name>
    <dbReference type="NCBI Taxonomy" id="49249"/>
    <lineage>
        <taxon>Eukaryota</taxon>
        <taxon>Sar</taxon>
        <taxon>Stramenopiles</taxon>
        <taxon>Ochrophyta</taxon>
        <taxon>Bacillariophyta</taxon>
        <taxon>Mediophyceae</taxon>
        <taxon>Lithodesmiophycidae</taxon>
        <taxon>Lithodesmiales</taxon>
        <taxon>Lithodesmiaceae</taxon>
        <taxon>Ditylum</taxon>
    </lineage>
</organism>
<evidence type="ECO:0000256" key="2">
    <source>
        <dbReference type="ARBA" id="ARBA00023145"/>
    </source>
</evidence>
<evidence type="ECO:0000313" key="5">
    <source>
        <dbReference type="EMBL" id="CAD9333144.1"/>
    </source>
</evidence>
<protein>
    <recommendedName>
        <fullName evidence="4">Peptidase C1A papain C-terminal domain-containing protein</fullName>
    </recommendedName>
</protein>
<dbReference type="InterPro" id="IPR013128">
    <property type="entry name" value="Peptidase_C1A"/>
</dbReference>
<comment type="similarity">
    <text evidence="1">Belongs to the peptidase C1 family.</text>
</comment>
<dbReference type="GO" id="GO:0008234">
    <property type="term" value="F:cysteine-type peptidase activity"/>
    <property type="evidence" value="ECO:0007669"/>
    <property type="project" value="InterPro"/>
</dbReference>
<gene>
    <name evidence="5" type="ORF">DBRI1063_LOCUS12668</name>
</gene>
<keyword evidence="2" id="KW-0865">Zymogen</keyword>